<evidence type="ECO:0000256" key="6">
    <source>
        <dbReference type="ARBA" id="ARBA00023295"/>
    </source>
</evidence>
<dbReference type="InterPro" id="IPR050727">
    <property type="entry name" value="GH43_arabinanases"/>
</dbReference>
<evidence type="ECO:0000313" key="12">
    <source>
        <dbReference type="Proteomes" id="UP000184520"/>
    </source>
</evidence>
<dbReference type="InterPro" id="IPR013320">
    <property type="entry name" value="ConA-like_dom_sf"/>
</dbReference>
<dbReference type="PROSITE" id="PS51257">
    <property type="entry name" value="PROKAR_LIPOPROTEIN"/>
    <property type="match status" value="1"/>
</dbReference>
<feature type="domain" description="LamG-like jellyroll fold" evidence="10">
    <location>
        <begin position="980"/>
        <end position="1112"/>
    </location>
</feature>
<protein>
    <submittedName>
        <fullName evidence="11">Arabinan endo-1,5-alpha-L-arabinosidase</fullName>
    </submittedName>
</protein>
<dbReference type="InterPro" id="IPR006710">
    <property type="entry name" value="Glyco_hydro_43"/>
</dbReference>
<comment type="similarity">
    <text evidence="2">Belongs to the glycosyl hydrolase 43 family.</text>
</comment>
<feature type="active site" description="Proton acceptor" evidence="7">
    <location>
        <position position="60"/>
    </location>
</feature>
<dbReference type="Pfam" id="PF16369">
    <property type="entry name" value="GH43_C"/>
    <property type="match status" value="1"/>
</dbReference>
<evidence type="ECO:0000256" key="3">
    <source>
        <dbReference type="ARBA" id="ARBA00022729"/>
    </source>
</evidence>
<dbReference type="GO" id="GO:0005975">
    <property type="term" value="P:carbohydrate metabolic process"/>
    <property type="evidence" value="ECO:0007669"/>
    <property type="project" value="InterPro"/>
</dbReference>
<dbReference type="Pfam" id="PF20578">
    <property type="entry name" value="aBig_2"/>
    <property type="match status" value="2"/>
</dbReference>
<dbReference type="PANTHER" id="PTHR43301">
    <property type="entry name" value="ARABINAN ENDO-1,5-ALPHA-L-ARABINOSIDASE"/>
    <property type="match status" value="1"/>
</dbReference>
<dbReference type="AlphaFoldDB" id="A0A1M5ENW5"/>
<keyword evidence="6" id="KW-0326">Glycosidase</keyword>
<accession>A0A1M5ENW5</accession>
<organism evidence="11 12">
    <name type="scientific">Marisediminitalea aggregata</name>
    <dbReference type="NCBI Taxonomy" id="634436"/>
    <lineage>
        <taxon>Bacteria</taxon>
        <taxon>Pseudomonadati</taxon>
        <taxon>Pseudomonadota</taxon>
        <taxon>Gammaproteobacteria</taxon>
        <taxon>Alteromonadales</taxon>
        <taxon>Alteromonadaceae</taxon>
        <taxon>Marisediminitalea</taxon>
    </lineage>
</organism>
<feature type="domain" description="LamG-like jellyroll fold" evidence="10">
    <location>
        <begin position="677"/>
        <end position="812"/>
    </location>
</feature>
<comment type="pathway">
    <text evidence="1">Glycan metabolism; L-arabinan degradation.</text>
</comment>
<dbReference type="Gene3D" id="2.40.128.10">
    <property type="match status" value="1"/>
</dbReference>
<keyword evidence="3" id="KW-0732">Signal</keyword>
<name>A0A1M5ENW5_9ALTE</name>
<evidence type="ECO:0000256" key="9">
    <source>
        <dbReference type="SAM" id="MobiDB-lite"/>
    </source>
</evidence>
<dbReference type="InterPro" id="IPR046780">
    <property type="entry name" value="aBig_2"/>
</dbReference>
<dbReference type="GO" id="GO:0004553">
    <property type="term" value="F:hydrolase activity, hydrolyzing O-glycosyl compounds"/>
    <property type="evidence" value="ECO:0007669"/>
    <property type="project" value="InterPro"/>
</dbReference>
<evidence type="ECO:0000259" key="10">
    <source>
        <dbReference type="SMART" id="SM00560"/>
    </source>
</evidence>
<dbReference type="Gene3D" id="2.115.10.20">
    <property type="entry name" value="Glycosyl hydrolase domain, family 43"/>
    <property type="match status" value="1"/>
</dbReference>
<gene>
    <name evidence="11" type="ORF">SAMN05216361_0466</name>
</gene>
<keyword evidence="4" id="KW-0378">Hydrolase</keyword>
<feature type="compositionally biased region" description="Polar residues" evidence="9">
    <location>
        <begin position="563"/>
        <end position="581"/>
    </location>
</feature>
<evidence type="ECO:0000256" key="8">
    <source>
        <dbReference type="PIRSR" id="PIRSR606710-2"/>
    </source>
</evidence>
<sequence>MKWNKVLLAVSISAALGGCGDGTQQKVEGIVQAPDNTAPVSIADPVFPTEVTFTDAGVHDPSVIRLDDGTFYVFGSHMAYASSTDLVNWTQLNPAAADNAAAAADTPLFNTYGSEVAEGIDWVGGWVGSWASDVIQLADGRYYFYYNHCALPENGECVSRSYLGVAVSDDVEGPYEDLGLIVTSGHVGDENPGINGENYDGNIHPNAIDPDVFFDKEGRLWMVYGSYSGGIWIMEMDPQTGKALPDQGYGTKLMGGFYSAIEGPNMLYSPESDYYYLFTSFGGFNNADGYNMRIARSRNPDGPFEDIKGQDMIGAAGAWSAIEGYGNKIMGGHLYDVNPGEAGSDHGYMSPGHNSVYFDESTGQYFVIFHTRFPGTGEIHNVRVHEMFVNEDGWMVVAPHRYVPVQEGDNIADETDLIGTFRVINHETDIAREAKISSYMTLEDYNVISGDFSGKWYYEADNTVRLYIDGLGTYKGVSSWQYNDNMGQFVPTFTAVGEDGSSLWGSKTSTTDEGTALTNTLAAINFPEQTTFNLDLPAVGANGAAITWTSSHPDYIEVKGTPEQPNASYTGTVSRPNVGNDDATVTLTASATLNGVTQTQSYEVVVPARVAYNRVAHFSFDSDLSDGIGNYSAATETGIRPDSTDGTVTFAAGQNGQAAVLDGTNGIRLPDGIIDSYDYTVSMWLNASQTTIFTPALFGDAGANGWINLAPHSWDGNIMLWSNSALKGANPWFDGITGVPMPLNTWTHVAFSVNKGIVKVFVDGVQTTEIGGLPDIFTGQNATFTLGTNPFDIPFVGMIDDVKFYDTALTAGEVKNLDVTPLSTSELLASAQELLDLGDISAVVSDLPMTVSGPYASAISWESSNPAVVSTKGVVTRPANGEDDAVVTLTATITLEGSSVTKTFEATVRALGLPDPVVHYSFDNEDLTDATGNFDAGTTTGALLTEAGGAAVYADGIAGKALDLDGTYGVQLPDNLIGDNTYAISVWFNPDSLALYSPVFFGYANTDSWISMIPGGHHGASNAMVWSGTAWYDAFTDQVLETGSWYHMVMVNNQGDMTIYINGEEGFSGAGFPDVFSPVSVTSFSLGANFWDAAFNGQLDEVYVFDDALTATDVMQIYNAQKPE</sequence>
<dbReference type="OrthoDB" id="9801455at2"/>
<proteinExistence type="inferred from homology"/>
<feature type="site" description="Important for catalytic activity, responsible for pKa modulation of the active site Glu and correct orientation of both the proton donor and substrate" evidence="8">
    <location>
        <position position="209"/>
    </location>
</feature>
<evidence type="ECO:0000313" key="11">
    <source>
        <dbReference type="EMBL" id="SHF80722.1"/>
    </source>
</evidence>
<dbReference type="Pfam" id="PF13385">
    <property type="entry name" value="Laminin_G_3"/>
    <property type="match status" value="2"/>
</dbReference>
<dbReference type="Pfam" id="PF04616">
    <property type="entry name" value="Glyco_hydro_43"/>
    <property type="match status" value="1"/>
</dbReference>
<feature type="active site" description="Proton donor" evidence="7">
    <location>
        <position position="262"/>
    </location>
</feature>
<keyword evidence="5" id="KW-1015">Disulfide bond</keyword>
<keyword evidence="12" id="KW-1185">Reference proteome</keyword>
<dbReference type="EMBL" id="FQWD01000001">
    <property type="protein sequence ID" value="SHF80722.1"/>
    <property type="molecule type" value="Genomic_DNA"/>
</dbReference>
<dbReference type="SUPFAM" id="SSF49899">
    <property type="entry name" value="Concanavalin A-like lectins/glucanases"/>
    <property type="match status" value="2"/>
</dbReference>
<dbReference type="SUPFAM" id="SSF75005">
    <property type="entry name" value="Arabinanase/levansucrase/invertase"/>
    <property type="match status" value="1"/>
</dbReference>
<evidence type="ECO:0000256" key="1">
    <source>
        <dbReference type="ARBA" id="ARBA00004834"/>
    </source>
</evidence>
<reference evidence="12" key="1">
    <citation type="submission" date="2016-11" db="EMBL/GenBank/DDBJ databases">
        <authorList>
            <person name="Varghese N."/>
            <person name="Submissions S."/>
        </authorList>
    </citation>
    <scope>NUCLEOTIDE SEQUENCE [LARGE SCALE GENOMIC DNA]</scope>
    <source>
        <strain evidence="12">CGMCC 1.8995</strain>
    </source>
</reference>
<dbReference type="InterPro" id="IPR006558">
    <property type="entry name" value="LamG-like"/>
</dbReference>
<feature type="region of interest" description="Disordered" evidence="9">
    <location>
        <begin position="560"/>
        <end position="581"/>
    </location>
</feature>
<dbReference type="InterPro" id="IPR023296">
    <property type="entry name" value="Glyco_hydro_beta-prop_sf"/>
</dbReference>
<evidence type="ECO:0000256" key="5">
    <source>
        <dbReference type="ARBA" id="ARBA00023157"/>
    </source>
</evidence>
<dbReference type="SMART" id="SM00560">
    <property type="entry name" value="LamGL"/>
    <property type="match status" value="2"/>
</dbReference>
<dbReference type="STRING" id="634436.SAMN05216361_0466"/>
<evidence type="ECO:0000256" key="7">
    <source>
        <dbReference type="PIRSR" id="PIRSR606710-1"/>
    </source>
</evidence>
<dbReference type="InterPro" id="IPR032291">
    <property type="entry name" value="Abn2_C"/>
</dbReference>
<evidence type="ECO:0000256" key="4">
    <source>
        <dbReference type="ARBA" id="ARBA00022801"/>
    </source>
</evidence>
<dbReference type="Gene3D" id="2.60.120.200">
    <property type="match status" value="2"/>
</dbReference>
<dbReference type="Proteomes" id="UP000184520">
    <property type="component" value="Unassembled WGS sequence"/>
</dbReference>
<dbReference type="RefSeq" id="WP_073317201.1">
    <property type="nucleotide sequence ID" value="NZ_FQWD01000001.1"/>
</dbReference>
<evidence type="ECO:0000256" key="2">
    <source>
        <dbReference type="ARBA" id="ARBA00009865"/>
    </source>
</evidence>
<dbReference type="PANTHER" id="PTHR43301:SF3">
    <property type="entry name" value="ARABINAN ENDO-1,5-ALPHA-L-ARABINOSIDASE A-RELATED"/>
    <property type="match status" value="1"/>
</dbReference>